<evidence type="ECO:0000256" key="1">
    <source>
        <dbReference type="PROSITE-ProRule" id="PRU00339"/>
    </source>
</evidence>
<evidence type="ECO:0000256" key="2">
    <source>
        <dbReference type="SAM" id="SignalP"/>
    </source>
</evidence>
<dbReference type="GO" id="GO:0004197">
    <property type="term" value="F:cysteine-type endopeptidase activity"/>
    <property type="evidence" value="ECO:0007669"/>
    <property type="project" value="InterPro"/>
</dbReference>
<protein>
    <submittedName>
        <fullName evidence="4">Tetratricopeptide repeat-containing protein</fullName>
    </submittedName>
</protein>
<sequence>MRNRIALVFSFFFFTSLAAADLAAADDRTICAQRGHDDRIAACSRLIAKSGGRDAVAFDNRGAEYGDKGDYDRAISDFSEAIRIDPKYALAWQHRGAALLRRNEVDRAIADLTQSIRLDANNLNALNDRGMAYAAAGDSERALSDYNAAIRINPRFKFAYFNRGRLYAGKGDHTRAIAEYSEVIRIDPTYGYAFNNRGLSYRDTGQSERAVADFSEAIRLLPRTTLAYNNRGDIYLLQGRYDQALADFNDSLRNDPQHQSALVNRGMVFEKLGEVAKARADFNAALAAPQKYDSAKWSMDKARERLAALDDTSIKTVPATTTSVIALPGPSNRNDRRIALVVGNSAYENVAALANPARDAALVAETLRLTGFESVTLLTDLRKDALTAALRDFARQAEIADWAMVYYAGHGMEVGGVNYLIPIDAKIASDRDVSFEAVALDQVLNAAERAKRLRLIVLDACRDNPFANQMKRTMTLASRSVSRGLAAIEPEAGTLVVYAAKDGEMALDGEGRNSPFATAFVNNMRKPGLEVRRLFDVVRDDVMEATNRAQKPFSYGSVSGRQDFYFVAGK</sequence>
<dbReference type="SMART" id="SM00028">
    <property type="entry name" value="TPR"/>
    <property type="match status" value="7"/>
</dbReference>
<dbReference type="InterPro" id="IPR019734">
    <property type="entry name" value="TPR_rpt"/>
</dbReference>
<keyword evidence="2" id="KW-0732">Signal</keyword>
<feature type="domain" description="Caspase family p20" evidence="3">
    <location>
        <begin position="335"/>
        <end position="465"/>
    </location>
</feature>
<evidence type="ECO:0000259" key="3">
    <source>
        <dbReference type="PROSITE" id="PS50208"/>
    </source>
</evidence>
<dbReference type="Pfam" id="PF13432">
    <property type="entry name" value="TPR_16"/>
    <property type="match status" value="2"/>
</dbReference>
<dbReference type="Pfam" id="PF13181">
    <property type="entry name" value="TPR_8"/>
    <property type="match status" value="1"/>
</dbReference>
<evidence type="ECO:0000313" key="4">
    <source>
        <dbReference type="EMBL" id="SCB13595.1"/>
    </source>
</evidence>
<dbReference type="SUPFAM" id="SSF48452">
    <property type="entry name" value="TPR-like"/>
    <property type="match status" value="1"/>
</dbReference>
<proteinExistence type="predicted"/>
<reference evidence="4 5" key="1">
    <citation type="submission" date="2016-08" db="EMBL/GenBank/DDBJ databases">
        <authorList>
            <person name="Seilhamer J.J."/>
        </authorList>
    </citation>
    <scope>NUCLEOTIDE SEQUENCE [LARGE SCALE GENOMIC DNA]</scope>
    <source>
        <strain evidence="4 5">CCBAU 10071</strain>
    </source>
</reference>
<organism evidence="4 5">
    <name type="scientific">Bradyrhizobium yuanmingense</name>
    <dbReference type="NCBI Taxonomy" id="108015"/>
    <lineage>
        <taxon>Bacteria</taxon>
        <taxon>Pseudomonadati</taxon>
        <taxon>Pseudomonadota</taxon>
        <taxon>Alphaproteobacteria</taxon>
        <taxon>Hyphomicrobiales</taxon>
        <taxon>Nitrobacteraceae</taxon>
        <taxon>Bradyrhizobium</taxon>
    </lineage>
</organism>
<feature type="repeat" description="TPR" evidence="1">
    <location>
        <begin position="225"/>
        <end position="258"/>
    </location>
</feature>
<dbReference type="AlphaFoldDB" id="A0A1C3UDU9"/>
<feature type="repeat" description="TPR" evidence="1">
    <location>
        <begin position="191"/>
        <end position="224"/>
    </location>
</feature>
<feature type="repeat" description="TPR" evidence="1">
    <location>
        <begin position="89"/>
        <end position="122"/>
    </location>
</feature>
<feature type="repeat" description="TPR" evidence="1">
    <location>
        <begin position="123"/>
        <end position="156"/>
    </location>
</feature>
<keyword evidence="1" id="KW-0802">TPR repeat</keyword>
<name>A0A1C3UDU9_9BRAD</name>
<feature type="repeat" description="TPR" evidence="1">
    <location>
        <begin position="55"/>
        <end position="88"/>
    </location>
</feature>
<dbReference type="InterPro" id="IPR029030">
    <property type="entry name" value="Caspase-like_dom_sf"/>
</dbReference>
<dbReference type="PROSITE" id="PS50208">
    <property type="entry name" value="CASPASE_P20"/>
    <property type="match status" value="1"/>
</dbReference>
<dbReference type="InterPro" id="IPR001309">
    <property type="entry name" value="Pept_C14_p20"/>
</dbReference>
<feature type="chain" id="PRO_5008683031" evidence="2">
    <location>
        <begin position="20"/>
        <end position="570"/>
    </location>
</feature>
<dbReference type="RefSeq" id="WP_063822488.1">
    <property type="nucleotide sequence ID" value="NZ_FMAE01000001.1"/>
</dbReference>
<feature type="repeat" description="TPR" evidence="1">
    <location>
        <begin position="157"/>
        <end position="190"/>
    </location>
</feature>
<dbReference type="GO" id="GO:0006508">
    <property type="term" value="P:proteolysis"/>
    <property type="evidence" value="ECO:0007669"/>
    <property type="project" value="InterPro"/>
</dbReference>
<dbReference type="SUPFAM" id="SSF52129">
    <property type="entry name" value="Caspase-like"/>
    <property type="match status" value="1"/>
</dbReference>
<dbReference type="Gene3D" id="1.25.40.10">
    <property type="entry name" value="Tetratricopeptide repeat domain"/>
    <property type="match status" value="3"/>
</dbReference>
<gene>
    <name evidence="4" type="ORF">GA0061099_10011004</name>
</gene>
<dbReference type="PANTHER" id="PTHR22576:SF37">
    <property type="entry name" value="MUCOSA-ASSOCIATED LYMPHOID TISSUE LYMPHOMA TRANSLOCATION PROTEIN 1"/>
    <property type="match status" value="1"/>
</dbReference>
<dbReference type="PROSITE" id="PS50005">
    <property type="entry name" value="TPR"/>
    <property type="match status" value="6"/>
</dbReference>
<dbReference type="Gene3D" id="3.40.50.1460">
    <property type="match status" value="1"/>
</dbReference>
<dbReference type="Proteomes" id="UP000183174">
    <property type="component" value="Unassembled WGS sequence"/>
</dbReference>
<dbReference type="InterPro" id="IPR011990">
    <property type="entry name" value="TPR-like_helical_dom_sf"/>
</dbReference>
<dbReference type="EMBL" id="FMAE01000001">
    <property type="protein sequence ID" value="SCB13595.1"/>
    <property type="molecule type" value="Genomic_DNA"/>
</dbReference>
<dbReference type="Pfam" id="PF13414">
    <property type="entry name" value="TPR_11"/>
    <property type="match status" value="1"/>
</dbReference>
<accession>A0A1C3UDU9</accession>
<dbReference type="PANTHER" id="PTHR22576">
    <property type="entry name" value="MUCOSA ASSOCIATED LYMPHOID TISSUE LYMPHOMA TRANSLOCATION PROTEIN 1/PARACASPASE"/>
    <property type="match status" value="1"/>
</dbReference>
<evidence type="ECO:0000313" key="5">
    <source>
        <dbReference type="Proteomes" id="UP000183174"/>
    </source>
</evidence>
<feature type="signal peptide" evidence="2">
    <location>
        <begin position="1"/>
        <end position="19"/>
    </location>
</feature>
<dbReference type="InterPro" id="IPR011600">
    <property type="entry name" value="Pept_C14_caspase"/>
</dbReference>
<dbReference type="PROSITE" id="PS50293">
    <property type="entry name" value="TPR_REGION"/>
    <property type="match status" value="2"/>
</dbReference>
<dbReference type="InterPro" id="IPR052039">
    <property type="entry name" value="Caspase-related_regulators"/>
</dbReference>
<dbReference type="Pfam" id="PF00656">
    <property type="entry name" value="Peptidase_C14"/>
    <property type="match status" value="1"/>
</dbReference>